<protein>
    <submittedName>
        <fullName evidence="2">Uncharacterized protein</fullName>
    </submittedName>
</protein>
<reference evidence="2" key="1">
    <citation type="submission" date="2006-10" db="EMBL/GenBank/DDBJ databases">
        <title>Complete sequence of Solibacter usitatus Ellin6076.</title>
        <authorList>
            <consortium name="US DOE Joint Genome Institute"/>
            <person name="Copeland A."/>
            <person name="Lucas S."/>
            <person name="Lapidus A."/>
            <person name="Barry K."/>
            <person name="Detter J.C."/>
            <person name="Glavina del Rio T."/>
            <person name="Hammon N."/>
            <person name="Israni S."/>
            <person name="Dalin E."/>
            <person name="Tice H."/>
            <person name="Pitluck S."/>
            <person name="Thompson L.S."/>
            <person name="Brettin T."/>
            <person name="Bruce D."/>
            <person name="Han C."/>
            <person name="Tapia R."/>
            <person name="Gilna P."/>
            <person name="Schmutz J."/>
            <person name="Larimer F."/>
            <person name="Land M."/>
            <person name="Hauser L."/>
            <person name="Kyrpides N."/>
            <person name="Mikhailova N."/>
            <person name="Janssen P.H."/>
            <person name="Kuske C.R."/>
            <person name="Richardson P."/>
        </authorList>
    </citation>
    <scope>NUCLEOTIDE SEQUENCE</scope>
    <source>
        <strain evidence="2">Ellin6076</strain>
    </source>
</reference>
<dbReference type="EMBL" id="CP000473">
    <property type="protein sequence ID" value="ABJ81678.1"/>
    <property type="molecule type" value="Genomic_DNA"/>
</dbReference>
<dbReference type="eggNOG" id="ENOG502ZBXC">
    <property type="taxonomic scope" value="Bacteria"/>
</dbReference>
<feature type="chain" id="PRO_5004163855" evidence="1">
    <location>
        <begin position="18"/>
        <end position="229"/>
    </location>
</feature>
<dbReference type="STRING" id="234267.Acid_0677"/>
<proteinExistence type="predicted"/>
<accession>Q02B88</accession>
<dbReference type="AlphaFoldDB" id="Q02B88"/>
<keyword evidence="1" id="KW-0732">Signal</keyword>
<feature type="signal peptide" evidence="1">
    <location>
        <begin position="1"/>
        <end position="17"/>
    </location>
</feature>
<dbReference type="HOGENOM" id="CLU_1209152_0_0_0"/>
<evidence type="ECO:0000313" key="2">
    <source>
        <dbReference type="EMBL" id="ABJ81678.1"/>
    </source>
</evidence>
<sequence precursor="true">MTRLIMLCVLLCLPGRAATPPFAQRVQFVIDAYAHPKTAGPLGYANIAAKLRLHEDAAQCSRRLEELLAAGPTGDMFWMFPITAIAYLDQGQLSDSARQALRSSLRTYMPYRGDTENHWLLYYTSLYLMAQMWPDQSGDQWYTGKTSAENLREAEGWINSWVRLTTTRGQGEYDSPHYMGLYFLSMSYLAEWAKDPAMGKRRDDAGLFDRRLRRRKSRWHLRGRALPSV</sequence>
<evidence type="ECO:0000256" key="1">
    <source>
        <dbReference type="SAM" id="SignalP"/>
    </source>
</evidence>
<dbReference type="KEGG" id="sus:Acid_0677"/>
<gene>
    <name evidence="2" type="ordered locus">Acid_0677</name>
</gene>
<organism evidence="2">
    <name type="scientific">Solibacter usitatus (strain Ellin6076)</name>
    <dbReference type="NCBI Taxonomy" id="234267"/>
    <lineage>
        <taxon>Bacteria</taxon>
        <taxon>Pseudomonadati</taxon>
        <taxon>Acidobacteriota</taxon>
        <taxon>Terriglobia</taxon>
        <taxon>Bryobacterales</taxon>
        <taxon>Solibacteraceae</taxon>
        <taxon>Candidatus Solibacter</taxon>
    </lineage>
</organism>
<name>Q02B88_SOLUE</name>
<dbReference type="InParanoid" id="Q02B88"/>